<reference evidence="1 2" key="1">
    <citation type="submission" date="2019-02" db="EMBL/GenBank/DDBJ databases">
        <title>Deep-cultivation of Planctomycetes and their phenomic and genomic characterization uncovers novel biology.</title>
        <authorList>
            <person name="Wiegand S."/>
            <person name="Jogler M."/>
            <person name="Boedeker C."/>
            <person name="Pinto D."/>
            <person name="Vollmers J."/>
            <person name="Rivas-Marin E."/>
            <person name="Kohn T."/>
            <person name="Peeters S.H."/>
            <person name="Heuer A."/>
            <person name="Rast P."/>
            <person name="Oberbeckmann S."/>
            <person name="Bunk B."/>
            <person name="Jeske O."/>
            <person name="Meyerdierks A."/>
            <person name="Storesund J.E."/>
            <person name="Kallscheuer N."/>
            <person name="Luecker S."/>
            <person name="Lage O.M."/>
            <person name="Pohl T."/>
            <person name="Merkel B.J."/>
            <person name="Hornburger P."/>
            <person name="Mueller R.-W."/>
            <person name="Bruemmer F."/>
            <person name="Labrenz M."/>
            <person name="Spormann A.M."/>
            <person name="Op den Camp H."/>
            <person name="Overmann J."/>
            <person name="Amann R."/>
            <person name="Jetten M.S.M."/>
            <person name="Mascher T."/>
            <person name="Medema M.H."/>
            <person name="Devos D.P."/>
            <person name="Kaster A.-K."/>
            <person name="Ovreas L."/>
            <person name="Rohde M."/>
            <person name="Galperin M.Y."/>
            <person name="Jogler C."/>
        </authorList>
    </citation>
    <scope>NUCLEOTIDE SEQUENCE [LARGE SCALE GENOMIC DNA]</scope>
    <source>
        <strain evidence="1 2">Spa11</strain>
    </source>
</reference>
<name>A0A518K6B3_9BACT</name>
<dbReference type="EMBL" id="CP036349">
    <property type="protein sequence ID" value="QDV73320.1"/>
    <property type="molecule type" value="Genomic_DNA"/>
</dbReference>
<protein>
    <recommendedName>
        <fullName evidence="3">Bacterial extracellular solute-binding protein</fullName>
    </recommendedName>
</protein>
<evidence type="ECO:0000313" key="2">
    <source>
        <dbReference type="Proteomes" id="UP000316426"/>
    </source>
</evidence>
<gene>
    <name evidence="1" type="ORF">Spa11_15160</name>
</gene>
<evidence type="ECO:0000313" key="1">
    <source>
        <dbReference type="EMBL" id="QDV73320.1"/>
    </source>
</evidence>
<dbReference type="KEGG" id="bmei:Spa11_15160"/>
<keyword evidence="2" id="KW-1185">Reference proteome</keyword>
<dbReference type="Gene3D" id="3.40.190.10">
    <property type="entry name" value="Periplasmic binding protein-like II"/>
    <property type="match status" value="1"/>
</dbReference>
<dbReference type="SUPFAM" id="SSF53850">
    <property type="entry name" value="Periplasmic binding protein-like II"/>
    <property type="match status" value="1"/>
</dbReference>
<proteinExistence type="predicted"/>
<evidence type="ECO:0008006" key="3">
    <source>
        <dbReference type="Google" id="ProtNLM"/>
    </source>
</evidence>
<organism evidence="1 2">
    <name type="scientific">Botrimarina mediterranea</name>
    <dbReference type="NCBI Taxonomy" id="2528022"/>
    <lineage>
        <taxon>Bacteria</taxon>
        <taxon>Pseudomonadati</taxon>
        <taxon>Planctomycetota</taxon>
        <taxon>Planctomycetia</taxon>
        <taxon>Pirellulales</taxon>
        <taxon>Lacipirellulaceae</taxon>
        <taxon>Botrimarina</taxon>
    </lineage>
</organism>
<accession>A0A518K6B3</accession>
<dbReference type="AlphaFoldDB" id="A0A518K6B3"/>
<dbReference type="Proteomes" id="UP000316426">
    <property type="component" value="Chromosome"/>
</dbReference>
<sequence length="414" mass="44444">MLVGLLVVVAAGCPDAPEKKESAEKGDAGALPRASVTLRVAVVSDESLGRAIDRLRGEWREQTDGEIETFDVAKDADLVAAAKEADLIVFPSRAIGELCEARALLPVRPSVLKSPDLRFEDFLPLVRDHEVVYAQQVMALPIGCPTPLLLTAEGKASNLSLPDDDIELALAYLAWAAPYAEHRSRISTLIESDTFRPRLAAPPFVRALESLVAAAGDGPGTIAWPQRESPAPAEASPEPLGGTESVFNPISGEWEPLGAEARRATLLASSGRLLGISATSRNAATAFRYAAWLVSPENSRLVSTASDNVANCRGSLARAPDAWRASDNRDLGRRFAEAQAAALRTPRFLLAPRLPGSEEYLEVLGKRVREALDGRPPAEALQQAADEWEAIHHARGWDEQQAAYARSINATGFL</sequence>